<evidence type="ECO:0000313" key="1">
    <source>
        <dbReference type="EMBL" id="EMT54280.1"/>
    </source>
</evidence>
<evidence type="ECO:0008006" key="3">
    <source>
        <dbReference type="Google" id="ProtNLM"/>
    </source>
</evidence>
<dbReference type="InterPro" id="IPR036526">
    <property type="entry name" value="C-N_Hydrolase_sf"/>
</dbReference>
<gene>
    <name evidence="1" type="ORF">I532_01700</name>
</gene>
<proteinExistence type="predicted"/>
<dbReference type="AlphaFoldDB" id="M8EFM3"/>
<sequence>MNLKFIFDGSFSKKKLWSVRKLNSSTKDSVDFLRIINCKNLDEANINKGEYRCKFQECTHDQQIDTNNLFELSANLYFILAQKPNLDALQEYLDKKQHREAYDENFDCFFEIWGDEINKHDYDQLGNCWDMEDSSIEFIQKVFNTNRNKTDLLVGLYNLLRVLDYHIGLLKNLIILSKGGKIDTFRGTLFIKKSSINDYAIDRVQLENLDMPEGDVNYNSIKSKVNNFFVSEELGKGWNVEHFKLPNKIDRKIQDISQLKIGYISSSKVKISDYEYEIDTNNPEKYLFSFNGINNSEIYQDINLGLQEVIKYDPHFIILPELLIPLPLQEKIVTAVTERTSNLALCFPGSFHVKEVNKIFNYSKAIIGNGDRNFNIYKNYRYKIAASKSYENKNDFLRHFCTVDGYEHINTSQNKLIIFETSIGRIASLICIDFLQSEIAHIVEERHIDIIFVMALTRNPSTGKFFRQMQVLGEKSGSTIFVCNNPATNDENKCTFVVYIPGFKPYIFIQGNGVIELNSVIEKMIENKKQNI</sequence>
<dbReference type="STRING" id="1300222.I532_01700"/>
<protein>
    <recommendedName>
        <fullName evidence="3">CN hydrolase domain-containing protein</fullName>
    </recommendedName>
</protein>
<accession>M8EFM3</accession>
<dbReference type="SUPFAM" id="SSF56317">
    <property type="entry name" value="Carbon-nitrogen hydrolase"/>
    <property type="match status" value="1"/>
</dbReference>
<keyword evidence="2" id="KW-1185">Reference proteome</keyword>
<name>M8EFM3_9BACL</name>
<comment type="caution">
    <text evidence="1">The sequence shown here is derived from an EMBL/GenBank/DDBJ whole genome shotgun (WGS) entry which is preliminary data.</text>
</comment>
<reference evidence="1 2" key="1">
    <citation type="submission" date="2013-03" db="EMBL/GenBank/DDBJ databases">
        <title>Assembly of a new bacterial strain Brevibacillus borstelensis AK1.</title>
        <authorList>
            <person name="Rajan I."/>
            <person name="PoliReddy D."/>
            <person name="Sugumar T."/>
            <person name="Rathinam K."/>
            <person name="Alqarawi S."/>
            <person name="Khalil A.B."/>
            <person name="Sivakumar N."/>
        </authorList>
    </citation>
    <scope>NUCLEOTIDE SEQUENCE [LARGE SCALE GENOMIC DNA]</scope>
    <source>
        <strain evidence="1 2">AK1</strain>
    </source>
</reference>
<organism evidence="1 2">
    <name type="scientific">Brevibacillus borstelensis AK1</name>
    <dbReference type="NCBI Taxonomy" id="1300222"/>
    <lineage>
        <taxon>Bacteria</taxon>
        <taxon>Bacillati</taxon>
        <taxon>Bacillota</taxon>
        <taxon>Bacilli</taxon>
        <taxon>Bacillales</taxon>
        <taxon>Paenibacillaceae</taxon>
        <taxon>Brevibacillus</taxon>
    </lineage>
</organism>
<dbReference type="PATRIC" id="fig|1300222.3.peg.348"/>
<dbReference type="Proteomes" id="UP000012081">
    <property type="component" value="Unassembled WGS sequence"/>
</dbReference>
<dbReference type="EMBL" id="APBN01000001">
    <property type="protein sequence ID" value="EMT54280.1"/>
    <property type="molecule type" value="Genomic_DNA"/>
</dbReference>
<dbReference type="Gene3D" id="3.60.110.10">
    <property type="entry name" value="Carbon-nitrogen hydrolase"/>
    <property type="match status" value="1"/>
</dbReference>
<evidence type="ECO:0000313" key="2">
    <source>
        <dbReference type="Proteomes" id="UP000012081"/>
    </source>
</evidence>